<dbReference type="GO" id="GO:0005506">
    <property type="term" value="F:iron ion binding"/>
    <property type="evidence" value="ECO:0007669"/>
    <property type="project" value="InterPro"/>
</dbReference>
<evidence type="ECO:0000256" key="12">
    <source>
        <dbReference type="ARBA" id="ARBA00023136"/>
    </source>
</evidence>
<dbReference type="InterPro" id="IPR036396">
    <property type="entry name" value="Cyt_P450_sf"/>
</dbReference>
<evidence type="ECO:0000256" key="11">
    <source>
        <dbReference type="ARBA" id="ARBA00023033"/>
    </source>
</evidence>
<evidence type="ECO:0000256" key="6">
    <source>
        <dbReference type="ARBA" id="ARBA00022723"/>
    </source>
</evidence>
<dbReference type="CDD" id="cd11056">
    <property type="entry name" value="CYP6-like"/>
    <property type="match status" value="1"/>
</dbReference>
<evidence type="ECO:0000256" key="4">
    <source>
        <dbReference type="ARBA" id="ARBA00010617"/>
    </source>
</evidence>
<dbReference type="InterPro" id="IPR017972">
    <property type="entry name" value="Cyt_P450_CS"/>
</dbReference>
<dbReference type="InterPro" id="IPR001128">
    <property type="entry name" value="Cyt_P450"/>
</dbReference>
<dbReference type="AlphaFoldDB" id="A0A6L2Q106"/>
<comment type="caution">
    <text evidence="16">The sequence shown here is derived from an EMBL/GenBank/DDBJ whole genome shotgun (WGS) entry which is preliminary data.</text>
</comment>
<dbReference type="GO" id="GO:0004497">
    <property type="term" value="F:monooxygenase activity"/>
    <property type="evidence" value="ECO:0007669"/>
    <property type="project" value="UniProtKB-KW"/>
</dbReference>
<proteinExistence type="inferred from homology"/>
<evidence type="ECO:0000256" key="13">
    <source>
        <dbReference type="PIRSR" id="PIRSR602402-1"/>
    </source>
</evidence>
<feature type="transmembrane region" description="Helical" evidence="15">
    <location>
        <begin position="6"/>
        <end position="24"/>
    </location>
</feature>
<sequence>MMLGTVEALCIALPLLLGSLYWYLTMTFDYWKKAGIHYKEPTIIFGNIKDRLLFRKSFHETQRDVYMSFKGHKFAGHFEGRRPLLLVRDPELIKHIMVRDFQHFVDRLTLGIRSSPYIDNMLPNMSGQHWKNIRALLTPTFSSGKLKAMENLVQQCGQRMETFLEIETDGTYVELEMKKFFERFMLDSIATCAFGIECNSLKDPDDEFLKMASRFNDIKILNRIFILFVVLLMPQLTRFLRLSFINKQVTEFLVNVVKKTIEYRRTHKEQKRNDFLQLMIDAAEEEKEGCDEKQENSATNNSRKTSTTVLNEETIIAQALLFLLAGFETSSTLLTYTSYELALNQDIQQKLRKEIEEVLEKHGGRCSHEALMEMNYLEMVLLESLRKHPPAARVDRICTQPYTIPGTNINLKKGCAVTISIMGLHHDPEHFPQPEVYDPDRFLPTQTLTRSPYVFLPFGAGPRNCIGMRFALMSTKTAMVHLIKNFQLMPSPKTEIPYKFSKSSLILKAQNGIWLKIQKL</sequence>
<evidence type="ECO:0000313" key="16">
    <source>
        <dbReference type="EMBL" id="GFG38399.1"/>
    </source>
</evidence>
<evidence type="ECO:0000256" key="8">
    <source>
        <dbReference type="ARBA" id="ARBA00022848"/>
    </source>
</evidence>
<evidence type="ECO:0000256" key="9">
    <source>
        <dbReference type="ARBA" id="ARBA00023002"/>
    </source>
</evidence>
<evidence type="ECO:0000256" key="2">
    <source>
        <dbReference type="ARBA" id="ARBA00004174"/>
    </source>
</evidence>
<dbReference type="PANTHER" id="PTHR24292:SF54">
    <property type="entry name" value="CYP9F3-RELATED"/>
    <property type="match status" value="1"/>
</dbReference>
<keyword evidence="12 15" id="KW-0472">Membrane</keyword>
<dbReference type="Proteomes" id="UP000502823">
    <property type="component" value="Unassembled WGS sequence"/>
</dbReference>
<dbReference type="InParanoid" id="A0A6L2Q106"/>
<dbReference type="GO" id="GO:0005634">
    <property type="term" value="C:nucleus"/>
    <property type="evidence" value="ECO:0007669"/>
    <property type="project" value="InterPro"/>
</dbReference>
<evidence type="ECO:0008006" key="18">
    <source>
        <dbReference type="Google" id="ProtNLM"/>
    </source>
</evidence>
<dbReference type="SUPFAM" id="SSF48264">
    <property type="entry name" value="Cytochrome P450"/>
    <property type="match status" value="1"/>
</dbReference>
<comment type="cofactor">
    <cofactor evidence="1 13">
        <name>heme</name>
        <dbReference type="ChEBI" id="CHEBI:30413"/>
    </cofactor>
</comment>
<evidence type="ECO:0000256" key="14">
    <source>
        <dbReference type="RuleBase" id="RU000461"/>
    </source>
</evidence>
<dbReference type="Pfam" id="PF00067">
    <property type="entry name" value="p450"/>
    <property type="match status" value="1"/>
</dbReference>
<dbReference type="Gene3D" id="1.10.630.10">
    <property type="entry name" value="Cytochrome P450"/>
    <property type="match status" value="1"/>
</dbReference>
<dbReference type="PRINTS" id="PR00464">
    <property type="entry name" value="EP450II"/>
</dbReference>
<keyword evidence="9 14" id="KW-0560">Oxidoreductase</keyword>
<dbReference type="PROSITE" id="PS00086">
    <property type="entry name" value="CYTOCHROME_P450"/>
    <property type="match status" value="1"/>
</dbReference>
<evidence type="ECO:0000256" key="15">
    <source>
        <dbReference type="SAM" id="Phobius"/>
    </source>
</evidence>
<protein>
    <recommendedName>
        <fullName evidence="18">Cytochrome P450</fullName>
    </recommendedName>
</protein>
<name>A0A6L2Q106_COPFO</name>
<gene>
    <name evidence="16" type="ORF">Cfor_06919</name>
</gene>
<dbReference type="InterPro" id="IPR050476">
    <property type="entry name" value="Insect_CytP450_Detox"/>
</dbReference>
<keyword evidence="15" id="KW-1133">Transmembrane helix</keyword>
<comment type="similarity">
    <text evidence="4 14">Belongs to the cytochrome P450 family.</text>
</comment>
<dbReference type="PRINTS" id="PR00385">
    <property type="entry name" value="P450"/>
</dbReference>
<dbReference type="OrthoDB" id="2789670at2759"/>
<organism evidence="16 17">
    <name type="scientific">Coptotermes formosanus</name>
    <name type="common">Formosan subterranean termite</name>
    <dbReference type="NCBI Taxonomy" id="36987"/>
    <lineage>
        <taxon>Eukaryota</taxon>
        <taxon>Metazoa</taxon>
        <taxon>Ecdysozoa</taxon>
        <taxon>Arthropoda</taxon>
        <taxon>Hexapoda</taxon>
        <taxon>Insecta</taxon>
        <taxon>Pterygota</taxon>
        <taxon>Neoptera</taxon>
        <taxon>Polyneoptera</taxon>
        <taxon>Dictyoptera</taxon>
        <taxon>Blattodea</taxon>
        <taxon>Blattoidea</taxon>
        <taxon>Termitoidae</taxon>
        <taxon>Rhinotermitidae</taxon>
        <taxon>Coptotermes</taxon>
    </lineage>
</organism>
<keyword evidence="7" id="KW-0256">Endoplasmic reticulum</keyword>
<dbReference type="FunFam" id="1.10.630.10:FF:000042">
    <property type="entry name" value="Cytochrome P450"/>
    <property type="match status" value="1"/>
</dbReference>
<accession>A0A6L2Q106</accession>
<evidence type="ECO:0000256" key="1">
    <source>
        <dbReference type="ARBA" id="ARBA00001971"/>
    </source>
</evidence>
<keyword evidence="8" id="KW-0492">Microsome</keyword>
<feature type="binding site" description="axial binding residue" evidence="13">
    <location>
        <position position="465"/>
    </location>
    <ligand>
        <name>heme</name>
        <dbReference type="ChEBI" id="CHEBI:30413"/>
    </ligand>
    <ligandPart>
        <name>Fe</name>
        <dbReference type="ChEBI" id="CHEBI:18248"/>
    </ligandPart>
</feature>
<dbReference type="GO" id="GO:0020037">
    <property type="term" value="F:heme binding"/>
    <property type="evidence" value="ECO:0007669"/>
    <property type="project" value="InterPro"/>
</dbReference>
<evidence type="ECO:0000256" key="7">
    <source>
        <dbReference type="ARBA" id="ARBA00022824"/>
    </source>
</evidence>
<evidence type="ECO:0000313" key="17">
    <source>
        <dbReference type="Proteomes" id="UP000502823"/>
    </source>
</evidence>
<feature type="transmembrane region" description="Helical" evidence="15">
    <location>
        <begin position="220"/>
        <end position="240"/>
    </location>
</feature>
<keyword evidence="11 14" id="KW-0503">Monooxygenase</keyword>
<dbReference type="PANTHER" id="PTHR24292">
    <property type="entry name" value="CYTOCHROME P450"/>
    <property type="match status" value="1"/>
</dbReference>
<evidence type="ECO:0000256" key="3">
    <source>
        <dbReference type="ARBA" id="ARBA00004406"/>
    </source>
</evidence>
<reference evidence="17" key="1">
    <citation type="submission" date="2020-01" db="EMBL/GenBank/DDBJ databases">
        <title>Draft genome sequence of the Termite Coptotermes fromosanus.</title>
        <authorList>
            <person name="Itakura S."/>
            <person name="Yosikawa Y."/>
            <person name="Umezawa K."/>
        </authorList>
    </citation>
    <scope>NUCLEOTIDE SEQUENCE [LARGE SCALE GENOMIC DNA]</scope>
</reference>
<keyword evidence="5 13" id="KW-0349">Heme</keyword>
<dbReference type="GO" id="GO:0016705">
    <property type="term" value="F:oxidoreductase activity, acting on paired donors, with incorporation or reduction of molecular oxygen"/>
    <property type="evidence" value="ECO:0007669"/>
    <property type="project" value="InterPro"/>
</dbReference>
<keyword evidence="6 13" id="KW-0479">Metal-binding</keyword>
<keyword evidence="17" id="KW-1185">Reference proteome</keyword>
<comment type="subcellular location">
    <subcellularLocation>
        <location evidence="3">Endoplasmic reticulum membrane</location>
        <topology evidence="3">Peripheral membrane protein</topology>
    </subcellularLocation>
    <subcellularLocation>
        <location evidence="2">Microsome membrane</location>
        <topology evidence="2">Peripheral membrane protein</topology>
    </subcellularLocation>
</comment>
<keyword evidence="10 13" id="KW-0408">Iron</keyword>
<dbReference type="GO" id="GO:0005789">
    <property type="term" value="C:endoplasmic reticulum membrane"/>
    <property type="evidence" value="ECO:0007669"/>
    <property type="project" value="UniProtKB-SubCell"/>
</dbReference>
<dbReference type="EMBL" id="BLKM01000772">
    <property type="protein sequence ID" value="GFG38399.1"/>
    <property type="molecule type" value="Genomic_DNA"/>
</dbReference>
<dbReference type="GO" id="GO:0045892">
    <property type="term" value="P:negative regulation of DNA-templated transcription"/>
    <property type="evidence" value="ECO:0007669"/>
    <property type="project" value="InterPro"/>
</dbReference>
<dbReference type="InterPro" id="IPR002402">
    <property type="entry name" value="Cyt_P450_E_grp-II"/>
</dbReference>
<evidence type="ECO:0000256" key="10">
    <source>
        <dbReference type="ARBA" id="ARBA00023004"/>
    </source>
</evidence>
<evidence type="ECO:0000256" key="5">
    <source>
        <dbReference type="ARBA" id="ARBA00022617"/>
    </source>
</evidence>
<keyword evidence="15" id="KW-0812">Transmembrane</keyword>